<dbReference type="InterPro" id="IPR011251">
    <property type="entry name" value="Luciferase-like_dom"/>
</dbReference>
<dbReference type="Proteomes" id="UP000198902">
    <property type="component" value="Unassembled WGS sequence"/>
</dbReference>
<sequence>MSSATSRGLSFGCQVVSYGNVEETIERAVRAETAGFDAVSLPDHLFHPTGSEEYLVDPPWEAFSVLGAVAQRTEEVTLLPGVADSVRRHPTELAHVTATLDRMTDGRAGLGIGAGEAFNFAPIADIDWDDPYTRFRECVAVIDGLWNSTADEPFSFAGDYFDLDDAHMGLKPAQEPRPPLWIGGYGESMRGLTGAVADGWFPWIYSPDEYAADLGKVLDVAADRGRDPDAIDRAVMVPTTVSDDGDEARAAGIERNRVNLALRPPLLAAMGYEDIAESTPVMWQMAFDEEQERQLSAAAERIPDEAVDEVCVAGDPERAIERIEAFRDAGVDNLVLIPVGDFEETMRHYENEIIPYFGER</sequence>
<evidence type="ECO:0000256" key="1">
    <source>
        <dbReference type="ARBA" id="ARBA00023002"/>
    </source>
</evidence>
<dbReference type="InterPro" id="IPR050564">
    <property type="entry name" value="F420-G6PD/mer"/>
</dbReference>
<dbReference type="Gene3D" id="3.20.20.30">
    <property type="entry name" value="Luciferase-like domain"/>
    <property type="match status" value="1"/>
</dbReference>
<evidence type="ECO:0000259" key="2">
    <source>
        <dbReference type="Pfam" id="PF00296"/>
    </source>
</evidence>
<proteinExistence type="predicted"/>
<dbReference type="AlphaFoldDB" id="A0A0D6JUJ9"/>
<dbReference type="InterPro" id="IPR036661">
    <property type="entry name" value="Luciferase-like_sf"/>
</dbReference>
<dbReference type="PANTHER" id="PTHR43244">
    <property type="match status" value="1"/>
</dbReference>
<dbReference type="PANTHER" id="PTHR43244:SF1">
    <property type="entry name" value="5,10-METHYLENETETRAHYDROMETHANOPTERIN REDUCTASE"/>
    <property type="match status" value="1"/>
</dbReference>
<name>A0A0D6JUJ9_9EURY</name>
<dbReference type="OrthoDB" id="7684at2157"/>
<dbReference type="RefSeq" id="WP_089780482.1">
    <property type="nucleotide sequence ID" value="NZ_CABLRR010000003.1"/>
</dbReference>
<protein>
    <submittedName>
        <fullName evidence="3">Phthiodiolone/phenolphthiodiolone dimycocerosates ketoreductase</fullName>
    </submittedName>
</protein>
<evidence type="ECO:0000313" key="3">
    <source>
        <dbReference type="EMBL" id="CQR52320.1"/>
    </source>
</evidence>
<dbReference type="EMBL" id="CSTE01000003">
    <property type="protein sequence ID" value="CQR52320.1"/>
    <property type="molecule type" value="Genomic_DNA"/>
</dbReference>
<dbReference type="GO" id="GO:0016705">
    <property type="term" value="F:oxidoreductase activity, acting on paired donors, with incorporation or reduction of molecular oxygen"/>
    <property type="evidence" value="ECO:0007669"/>
    <property type="project" value="InterPro"/>
</dbReference>
<accession>A0A0D6JUJ9</accession>
<reference evidence="4" key="1">
    <citation type="submission" date="2015-03" db="EMBL/GenBank/DDBJ databases">
        <authorList>
            <person name="Urmite Genomes"/>
        </authorList>
    </citation>
    <scope>NUCLEOTIDE SEQUENCE [LARGE SCALE GENOMIC DNA]</scope>
    <source>
        <strain evidence="4">Arc-Hr</strain>
    </source>
</reference>
<keyword evidence="1" id="KW-0560">Oxidoreductase</keyword>
<dbReference type="SUPFAM" id="SSF51679">
    <property type="entry name" value="Bacterial luciferase-like"/>
    <property type="match status" value="1"/>
</dbReference>
<feature type="domain" description="Luciferase-like" evidence="2">
    <location>
        <begin position="15"/>
        <end position="332"/>
    </location>
</feature>
<dbReference type="Pfam" id="PF00296">
    <property type="entry name" value="Bac_luciferase"/>
    <property type="match status" value="1"/>
</dbReference>
<evidence type="ECO:0000313" key="4">
    <source>
        <dbReference type="Proteomes" id="UP000198902"/>
    </source>
</evidence>
<organism evidence="3 4">
    <name type="scientific">Haloferax massiliensis</name>
    <dbReference type="NCBI Taxonomy" id="1476858"/>
    <lineage>
        <taxon>Archaea</taxon>
        <taxon>Methanobacteriati</taxon>
        <taxon>Methanobacteriota</taxon>
        <taxon>Stenosarchaea group</taxon>
        <taxon>Halobacteria</taxon>
        <taxon>Halobacteriales</taxon>
        <taxon>Haloferacaceae</taxon>
        <taxon>Haloferax</taxon>
    </lineage>
</organism>
<keyword evidence="4" id="KW-1185">Reference proteome</keyword>
<gene>
    <name evidence="3" type="ORF">BN996_03095</name>
</gene>